<dbReference type="Proteomes" id="UP000300340">
    <property type="component" value="Segment"/>
</dbReference>
<keyword evidence="3" id="KW-1185">Reference proteome</keyword>
<dbReference type="SUPFAM" id="SSF54060">
    <property type="entry name" value="His-Me finger endonucleases"/>
    <property type="match status" value="1"/>
</dbReference>
<organism evidence="2 3">
    <name type="scientific">Shewanella phage X14</name>
    <dbReference type="NCBI Taxonomy" id="2576871"/>
    <lineage>
        <taxon>Viruses</taxon>
        <taxon>Duplodnaviria</taxon>
        <taxon>Heunggongvirae</taxon>
        <taxon>Uroviricota</taxon>
        <taxon>Caudoviricetes</taxon>
        <taxon>Bocovirus</taxon>
        <taxon>Bocovirus X14</taxon>
    </lineage>
</organism>
<dbReference type="GO" id="GO:0003700">
    <property type="term" value="F:DNA-binding transcription factor activity"/>
    <property type="evidence" value="ECO:0007669"/>
    <property type="project" value="InterPro"/>
</dbReference>
<dbReference type="InterPro" id="IPR036955">
    <property type="entry name" value="AP2/ERF_dom_sf"/>
</dbReference>
<evidence type="ECO:0000313" key="3">
    <source>
        <dbReference type="Proteomes" id="UP000300340"/>
    </source>
</evidence>
<dbReference type="KEGG" id="vg:77953335"/>
<dbReference type="InterPro" id="IPR003615">
    <property type="entry name" value="HNH_nuc"/>
</dbReference>
<proteinExistence type="predicted"/>
<accession>A0A4P8NFE9</accession>
<dbReference type="Pfam" id="PF13392">
    <property type="entry name" value="HNH_3"/>
    <property type="match status" value="1"/>
</dbReference>
<dbReference type="RefSeq" id="YP_010676969.1">
    <property type="nucleotide sequence ID" value="NC_071016.1"/>
</dbReference>
<feature type="domain" description="HNH nuclease" evidence="1">
    <location>
        <begin position="70"/>
        <end position="112"/>
    </location>
</feature>
<dbReference type="GO" id="GO:0003677">
    <property type="term" value="F:DNA binding"/>
    <property type="evidence" value="ECO:0007669"/>
    <property type="project" value="InterPro"/>
</dbReference>
<dbReference type="GeneID" id="77953335"/>
<dbReference type="Gene3D" id="3.30.730.10">
    <property type="entry name" value="AP2/ERF domain"/>
    <property type="match status" value="1"/>
</dbReference>
<evidence type="ECO:0000259" key="1">
    <source>
        <dbReference type="Pfam" id="PF13392"/>
    </source>
</evidence>
<reference evidence="2 3" key="1">
    <citation type="submission" date="2019-04" db="EMBL/GenBank/DDBJ databases">
        <title>Characterization and complete genome sequence analysis of a novel Podoviridae phage X14.</title>
        <authorList>
            <person name="Liu Y."/>
        </authorList>
    </citation>
    <scope>NUCLEOTIDE SEQUENCE [LARGE SCALE GENOMIC DNA]</scope>
</reference>
<dbReference type="InterPro" id="IPR016177">
    <property type="entry name" value="DNA-bd_dom_sf"/>
</dbReference>
<dbReference type="EMBL" id="MK796797">
    <property type="protein sequence ID" value="QCQ65314.1"/>
    <property type="molecule type" value="Genomic_DNA"/>
</dbReference>
<protein>
    <submittedName>
        <fullName evidence="2">HNH nuclease</fullName>
    </submittedName>
</protein>
<dbReference type="SUPFAM" id="SSF54171">
    <property type="entry name" value="DNA-binding domain"/>
    <property type="match status" value="1"/>
</dbReference>
<sequence length="180" mass="20817">MITQSQLKKLLHYDPKSGVFTWKPRALKQFKTKRAFSTWTAKHQDKIAGSINYFGTKKYISIKPLGEYHLAHRLAWLYMTGSFPKEQIDHVDGNGLNNAFANLRSVTQKENAKNLRMYKNNTSGFTGVAWRKKIKKWQANIRVNKKNIYLGVFHDLADAIKARKEAEFKYGFHKNHGGSL</sequence>
<name>A0A4P8NFE9_9CAUD</name>
<dbReference type="Gene3D" id="3.90.75.20">
    <property type="match status" value="1"/>
</dbReference>
<dbReference type="InterPro" id="IPR044925">
    <property type="entry name" value="His-Me_finger_sf"/>
</dbReference>
<evidence type="ECO:0000313" key="2">
    <source>
        <dbReference type="EMBL" id="QCQ65314.1"/>
    </source>
</evidence>